<dbReference type="Proteomes" id="UP000035720">
    <property type="component" value="Unassembled WGS sequence"/>
</dbReference>
<dbReference type="STRING" id="1193518.BN13_810035"/>
<dbReference type="SUPFAM" id="SSF55315">
    <property type="entry name" value="L30e-like"/>
    <property type="match status" value="1"/>
</dbReference>
<sequence>MSAPRPDLVISSPANARIKAVVALRNRRDRDASGLTRLEGREELELAIAAGVRPRTLFHCPQLMGRGGPGDGLVEQVRSFGAEIIECSRAVFEKASYREGPDGFLAVAPSPGRGLFALDIPTDGLLLVAQGIEKPGNLGAMLRTADAAGVAAVIAADPVTDWGNPNVVRASKGTVFSVPVASATTAETIAWLAARGIALVATTPDTDTRHTDADLRGPVAIAVGTEKYGLDEELFAASTIRVRIPMAGRADSLNAATAAAIVLFEAVRQRSVAPPNFR</sequence>
<dbReference type="InterPro" id="IPR029026">
    <property type="entry name" value="tRNA_m1G_MTases_N"/>
</dbReference>
<name>A0A077MDN2_9MICO</name>
<protein>
    <submittedName>
        <fullName evidence="6">Putative rRNA methylase</fullName>
    </submittedName>
</protein>
<comment type="similarity">
    <text evidence="1">Belongs to the class IV-like SAM-binding methyltransferase superfamily. RNA methyltransferase TrmH family.</text>
</comment>
<evidence type="ECO:0000259" key="5">
    <source>
        <dbReference type="Pfam" id="PF22435"/>
    </source>
</evidence>
<dbReference type="PANTHER" id="PTHR43191:SF2">
    <property type="entry name" value="RRNA METHYLTRANSFERASE 3, MITOCHONDRIAL"/>
    <property type="match status" value="1"/>
</dbReference>
<gene>
    <name evidence="6" type="ORF">BN13_810035</name>
</gene>
<evidence type="ECO:0000256" key="3">
    <source>
        <dbReference type="ARBA" id="ARBA00022679"/>
    </source>
</evidence>
<dbReference type="Gene3D" id="3.40.1280.10">
    <property type="match status" value="1"/>
</dbReference>
<dbReference type="AlphaFoldDB" id="A0A077MDN2"/>
<keyword evidence="2 6" id="KW-0489">Methyltransferase</keyword>
<evidence type="ECO:0000313" key="7">
    <source>
        <dbReference type="Proteomes" id="UP000035720"/>
    </source>
</evidence>
<keyword evidence="3" id="KW-0808">Transferase</keyword>
<evidence type="ECO:0000256" key="2">
    <source>
        <dbReference type="ARBA" id="ARBA00022603"/>
    </source>
</evidence>
<feature type="domain" description="MRM3-like substrate binding" evidence="5">
    <location>
        <begin position="15"/>
        <end position="106"/>
    </location>
</feature>
<dbReference type="SUPFAM" id="SSF75217">
    <property type="entry name" value="alpha/beta knot"/>
    <property type="match status" value="1"/>
</dbReference>
<feature type="domain" description="tRNA/rRNA methyltransferase SpoU type" evidence="4">
    <location>
        <begin position="125"/>
        <end position="264"/>
    </location>
</feature>
<dbReference type="GO" id="GO:0032259">
    <property type="term" value="P:methylation"/>
    <property type="evidence" value="ECO:0007669"/>
    <property type="project" value="UniProtKB-KW"/>
</dbReference>
<organism evidence="6 7">
    <name type="scientific">Nostocoides jenkinsii Ben 74</name>
    <dbReference type="NCBI Taxonomy" id="1193518"/>
    <lineage>
        <taxon>Bacteria</taxon>
        <taxon>Bacillati</taxon>
        <taxon>Actinomycetota</taxon>
        <taxon>Actinomycetes</taxon>
        <taxon>Micrococcales</taxon>
        <taxon>Intrasporangiaceae</taxon>
        <taxon>Nostocoides</taxon>
    </lineage>
</organism>
<proteinExistence type="inferred from homology"/>
<dbReference type="Pfam" id="PF22435">
    <property type="entry name" value="MRM3-like_sub_bind"/>
    <property type="match status" value="1"/>
</dbReference>
<evidence type="ECO:0000313" key="6">
    <source>
        <dbReference type="EMBL" id="CCI54769.1"/>
    </source>
</evidence>
<reference evidence="6 7" key="1">
    <citation type="journal article" date="2013" name="ISME J.">
        <title>A metabolic model for members of the genus Tetrasphaera involved in enhanced biological phosphorus removal.</title>
        <authorList>
            <person name="Kristiansen R."/>
            <person name="Nguyen H.T.T."/>
            <person name="Saunders A.M."/>
            <person name="Nielsen J.L."/>
            <person name="Wimmer R."/>
            <person name="Le V.Q."/>
            <person name="McIlroy S.J."/>
            <person name="Petrovski S."/>
            <person name="Seviour R.J."/>
            <person name="Calteau A."/>
            <person name="Nielsen K.L."/>
            <person name="Nielsen P.H."/>
        </authorList>
    </citation>
    <scope>NUCLEOTIDE SEQUENCE [LARGE SCALE GENOMIC DNA]</scope>
    <source>
        <strain evidence="6 7">Ben 74</strain>
    </source>
</reference>
<evidence type="ECO:0000259" key="4">
    <source>
        <dbReference type="Pfam" id="PF00588"/>
    </source>
</evidence>
<dbReference type="RefSeq" id="WP_048547397.1">
    <property type="nucleotide sequence ID" value="NZ_HF571038.1"/>
</dbReference>
<evidence type="ECO:0000256" key="1">
    <source>
        <dbReference type="ARBA" id="ARBA00007228"/>
    </source>
</evidence>
<dbReference type="InterPro" id="IPR029028">
    <property type="entry name" value="Alpha/beta_knot_MTases"/>
</dbReference>
<dbReference type="Gene3D" id="3.30.1330.30">
    <property type="match status" value="1"/>
</dbReference>
<comment type="caution">
    <text evidence="6">The sequence shown here is derived from an EMBL/GenBank/DDBJ whole genome shotgun (WGS) entry which is preliminary data.</text>
</comment>
<keyword evidence="7" id="KW-1185">Reference proteome</keyword>
<dbReference type="GO" id="GO:0008173">
    <property type="term" value="F:RNA methyltransferase activity"/>
    <property type="evidence" value="ECO:0007669"/>
    <property type="project" value="InterPro"/>
</dbReference>
<dbReference type="Pfam" id="PF00588">
    <property type="entry name" value="SpoU_methylase"/>
    <property type="match status" value="1"/>
</dbReference>
<dbReference type="InterPro" id="IPR029064">
    <property type="entry name" value="Ribosomal_eL30-like_sf"/>
</dbReference>
<dbReference type="InterPro" id="IPR001537">
    <property type="entry name" value="SpoU_MeTrfase"/>
</dbReference>
<dbReference type="InterPro" id="IPR053888">
    <property type="entry name" value="MRM3-like_sub_bind"/>
</dbReference>
<accession>A0A077MDN2</accession>
<dbReference type="InterPro" id="IPR051259">
    <property type="entry name" value="rRNA_Methyltransferase"/>
</dbReference>
<dbReference type="GO" id="GO:0003723">
    <property type="term" value="F:RNA binding"/>
    <property type="evidence" value="ECO:0007669"/>
    <property type="project" value="InterPro"/>
</dbReference>
<dbReference type="EMBL" id="CAJC01000196">
    <property type="protein sequence ID" value="CCI54769.1"/>
    <property type="molecule type" value="Genomic_DNA"/>
</dbReference>
<dbReference type="OrthoDB" id="9785673at2"/>
<dbReference type="GO" id="GO:0006396">
    <property type="term" value="P:RNA processing"/>
    <property type="evidence" value="ECO:0007669"/>
    <property type="project" value="InterPro"/>
</dbReference>
<dbReference type="PANTHER" id="PTHR43191">
    <property type="entry name" value="RRNA METHYLTRANSFERASE 3"/>
    <property type="match status" value="1"/>
</dbReference>